<keyword evidence="4" id="KW-1185">Reference proteome</keyword>
<dbReference type="InterPro" id="IPR002156">
    <property type="entry name" value="RNaseH_domain"/>
</dbReference>
<feature type="domain" description="RNase H type-1" evidence="2">
    <location>
        <begin position="55"/>
        <end position="210"/>
    </location>
</feature>
<dbReference type="EMBL" id="PJEX01000570">
    <property type="protein sequence ID" value="TKW49309.1"/>
    <property type="molecule type" value="Genomic_DNA"/>
</dbReference>
<dbReference type="Pfam" id="PF00075">
    <property type="entry name" value="RNase_H"/>
    <property type="match status" value="1"/>
</dbReference>
<dbReference type="AlphaFoldDB" id="A0A4U6X3G4"/>
<evidence type="ECO:0000313" key="3">
    <source>
        <dbReference type="EMBL" id="TKW49309.1"/>
    </source>
</evidence>
<dbReference type="OrthoDB" id="3548481at2759"/>
<dbReference type="GO" id="GO:0004523">
    <property type="term" value="F:RNA-DNA hybrid ribonuclease activity"/>
    <property type="evidence" value="ECO:0007669"/>
    <property type="project" value="InterPro"/>
</dbReference>
<reference evidence="3 4" key="1">
    <citation type="journal article" date="2019" name="PLoS ONE">
        <title>Comparative genome analysis indicates high evolutionary potential of pathogenicity genes in Colletotrichum tanaceti.</title>
        <authorList>
            <person name="Lelwala R.V."/>
            <person name="Korhonen P.K."/>
            <person name="Young N.D."/>
            <person name="Scott J.B."/>
            <person name="Ades P.A."/>
            <person name="Gasser R.B."/>
            <person name="Taylor P.W.J."/>
        </authorList>
    </citation>
    <scope>NUCLEOTIDE SEQUENCE [LARGE SCALE GENOMIC DNA]</scope>
    <source>
        <strain evidence="3">BRIP57314</strain>
    </source>
</reference>
<dbReference type="GO" id="GO:0003676">
    <property type="term" value="F:nucleic acid binding"/>
    <property type="evidence" value="ECO:0007669"/>
    <property type="project" value="InterPro"/>
</dbReference>
<feature type="compositionally biased region" description="Polar residues" evidence="1">
    <location>
        <begin position="352"/>
        <end position="365"/>
    </location>
</feature>
<name>A0A4U6X3G4_9PEZI</name>
<dbReference type="CDD" id="cd09276">
    <property type="entry name" value="Rnase_HI_RT_non_LTR"/>
    <property type="match status" value="1"/>
</dbReference>
<feature type="compositionally biased region" description="Basic and acidic residues" evidence="1">
    <location>
        <begin position="285"/>
        <end position="299"/>
    </location>
</feature>
<dbReference type="Proteomes" id="UP000310108">
    <property type="component" value="Unassembled WGS sequence"/>
</dbReference>
<sequence>MESITLEADDERQGHLLTTTPPPDAVGPKFQGDLLIFPRAEALMLPTAASDGPPTPFILNLFTDASFPMTRHHRGPSTPSQPAAAAVLWKPWPGLAGHDPWHSRAFQVLACRDPCEAETFAVVAALETAALLSHLMPELRQVTVFTDCKDAIRKLIAAADKASDVVVKRAVAASLALNAKGVRVLVRWCPGHAGIEGISKADELARDARYYNFRHLLVPRQQPALVCGFEIPGEYLERARRGDWWGDDGASKPAPRTDRKQTRVWRDCEEVEAPGDDGVLTPRPATREEPPRKRQRTDEEPAPLPKGTAMGVSVAGGDRDGIVAGFVARSRETPPPTSAANGAGEGLLGVADTSTQRTAASPTMSDSEEEDGSDARSQTLGRSPEPGQEASQS</sequence>
<feature type="compositionally biased region" description="Basic and acidic residues" evidence="1">
    <location>
        <begin position="255"/>
        <end position="268"/>
    </location>
</feature>
<dbReference type="SUPFAM" id="SSF53098">
    <property type="entry name" value="Ribonuclease H-like"/>
    <property type="match status" value="1"/>
</dbReference>
<dbReference type="InterPro" id="IPR012337">
    <property type="entry name" value="RNaseH-like_sf"/>
</dbReference>
<comment type="caution">
    <text evidence="3">The sequence shown here is derived from an EMBL/GenBank/DDBJ whole genome shotgun (WGS) entry which is preliminary data.</text>
</comment>
<evidence type="ECO:0000313" key="4">
    <source>
        <dbReference type="Proteomes" id="UP000310108"/>
    </source>
</evidence>
<proteinExistence type="predicted"/>
<accession>A0A4U6X3G4</accession>
<evidence type="ECO:0000259" key="2">
    <source>
        <dbReference type="PROSITE" id="PS50879"/>
    </source>
</evidence>
<dbReference type="PROSITE" id="PS50879">
    <property type="entry name" value="RNASE_H_1"/>
    <property type="match status" value="1"/>
</dbReference>
<dbReference type="InterPro" id="IPR036397">
    <property type="entry name" value="RNaseH_sf"/>
</dbReference>
<protein>
    <recommendedName>
        <fullName evidence="2">RNase H type-1 domain-containing protein</fullName>
    </recommendedName>
</protein>
<feature type="region of interest" description="Disordered" evidence="1">
    <location>
        <begin position="1"/>
        <end position="27"/>
    </location>
</feature>
<feature type="region of interest" description="Disordered" evidence="1">
    <location>
        <begin position="243"/>
        <end position="393"/>
    </location>
</feature>
<dbReference type="Gene3D" id="3.30.420.10">
    <property type="entry name" value="Ribonuclease H-like superfamily/Ribonuclease H"/>
    <property type="match status" value="1"/>
</dbReference>
<evidence type="ECO:0000256" key="1">
    <source>
        <dbReference type="SAM" id="MobiDB-lite"/>
    </source>
</evidence>
<organism evidence="3 4">
    <name type="scientific">Colletotrichum tanaceti</name>
    <dbReference type="NCBI Taxonomy" id="1306861"/>
    <lineage>
        <taxon>Eukaryota</taxon>
        <taxon>Fungi</taxon>
        <taxon>Dikarya</taxon>
        <taxon>Ascomycota</taxon>
        <taxon>Pezizomycotina</taxon>
        <taxon>Sordariomycetes</taxon>
        <taxon>Hypocreomycetidae</taxon>
        <taxon>Glomerellales</taxon>
        <taxon>Glomerellaceae</taxon>
        <taxon>Colletotrichum</taxon>
        <taxon>Colletotrichum destructivum species complex</taxon>
    </lineage>
</organism>
<gene>
    <name evidence="3" type="ORF">CTA1_9722</name>
</gene>